<organism evidence="1 2">
    <name type="scientific">Candidatus Obscuribacter phosphatis</name>
    <dbReference type="NCBI Taxonomy" id="1906157"/>
    <lineage>
        <taxon>Bacteria</taxon>
        <taxon>Bacillati</taxon>
        <taxon>Candidatus Melainabacteria</taxon>
        <taxon>Candidatus Obscuribacterales</taxon>
        <taxon>Candidatus Obscuribacteraceae</taxon>
        <taxon>Candidatus Obscuribacter</taxon>
    </lineage>
</organism>
<gene>
    <name evidence="1" type="ORF">J0M35_19130</name>
</gene>
<dbReference type="InterPro" id="IPR036397">
    <property type="entry name" value="RNaseH_sf"/>
</dbReference>
<proteinExistence type="predicted"/>
<reference evidence="1" key="1">
    <citation type="submission" date="2021-02" db="EMBL/GenBank/DDBJ databases">
        <title>Genome-Resolved Metagenomics of a Microbial Community Performing Photosynthetic Biological Nutrient Removal.</title>
        <authorList>
            <person name="Mcdaniel E.A."/>
        </authorList>
    </citation>
    <scope>NUCLEOTIDE SEQUENCE</scope>
    <source>
        <strain evidence="1">UWPOB_OBS1</strain>
    </source>
</reference>
<dbReference type="Proteomes" id="UP000664277">
    <property type="component" value="Unassembled WGS sequence"/>
</dbReference>
<protein>
    <submittedName>
        <fullName evidence="1">Uncharacterized protein</fullName>
    </submittedName>
</protein>
<dbReference type="GO" id="GO:0003676">
    <property type="term" value="F:nucleic acid binding"/>
    <property type="evidence" value="ECO:0007669"/>
    <property type="project" value="InterPro"/>
</dbReference>
<accession>A0A8J7PAI7</accession>
<comment type="caution">
    <text evidence="1">The sequence shown here is derived from an EMBL/GenBank/DDBJ whole genome shotgun (WGS) entry which is preliminary data.</text>
</comment>
<name>A0A8J7PAI7_9BACT</name>
<dbReference type="EMBL" id="JAFLCK010000040">
    <property type="protein sequence ID" value="MBN8662491.1"/>
    <property type="molecule type" value="Genomic_DNA"/>
</dbReference>
<sequence length="153" mass="16923">MRAVGFECSGEEFIFVVVEGSQSKPSLVARETRKAPGNSDRPEQLQWLRREVHAILDKYQPEAVGYKAPQSMPGRSVGQERCQFEGILMEAAFSHKLNISMQGLITVQLKKKLGLSKIKGTDCLQSLIDTTLNGLPKKYSDAALVGLSQLEKD</sequence>
<evidence type="ECO:0000313" key="1">
    <source>
        <dbReference type="EMBL" id="MBN8662491.1"/>
    </source>
</evidence>
<evidence type="ECO:0000313" key="2">
    <source>
        <dbReference type="Proteomes" id="UP000664277"/>
    </source>
</evidence>
<dbReference type="Gene3D" id="3.30.420.10">
    <property type="entry name" value="Ribonuclease H-like superfamily/Ribonuclease H"/>
    <property type="match status" value="1"/>
</dbReference>
<dbReference type="AlphaFoldDB" id="A0A8J7PAI7"/>